<name>A0A0F9M267_9ZZZZ</name>
<organism evidence="4">
    <name type="scientific">marine sediment metagenome</name>
    <dbReference type="NCBI Taxonomy" id="412755"/>
    <lineage>
        <taxon>unclassified sequences</taxon>
        <taxon>metagenomes</taxon>
        <taxon>ecological metagenomes</taxon>
    </lineage>
</organism>
<evidence type="ECO:0008006" key="5">
    <source>
        <dbReference type="Google" id="ProtNLM"/>
    </source>
</evidence>
<protein>
    <recommendedName>
        <fullName evidence="5">50S ribosomal protein L10</fullName>
    </recommendedName>
</protein>
<evidence type="ECO:0000256" key="1">
    <source>
        <dbReference type="ARBA" id="ARBA00008889"/>
    </source>
</evidence>
<evidence type="ECO:0000256" key="2">
    <source>
        <dbReference type="ARBA" id="ARBA00022980"/>
    </source>
</evidence>
<dbReference type="Pfam" id="PF00466">
    <property type="entry name" value="Ribosomal_L10"/>
    <property type="match status" value="1"/>
</dbReference>
<proteinExistence type="inferred from homology"/>
<dbReference type="SUPFAM" id="SSF160369">
    <property type="entry name" value="Ribosomal protein L10-like"/>
    <property type="match status" value="1"/>
</dbReference>
<dbReference type="EMBL" id="LAZR01011116">
    <property type="protein sequence ID" value="KKM63342.1"/>
    <property type="molecule type" value="Genomic_DNA"/>
</dbReference>
<keyword evidence="2" id="KW-0689">Ribosomal protein</keyword>
<evidence type="ECO:0000256" key="3">
    <source>
        <dbReference type="ARBA" id="ARBA00023274"/>
    </source>
</evidence>
<dbReference type="GO" id="GO:1990904">
    <property type="term" value="C:ribonucleoprotein complex"/>
    <property type="evidence" value="ECO:0007669"/>
    <property type="project" value="UniProtKB-KW"/>
</dbReference>
<comment type="caution">
    <text evidence="4">The sequence shown here is derived from an EMBL/GenBank/DDBJ whole genome shotgun (WGS) entry which is preliminary data.</text>
</comment>
<dbReference type="InterPro" id="IPR043141">
    <property type="entry name" value="Ribosomal_uL10-like_sf"/>
</dbReference>
<comment type="similarity">
    <text evidence="1">Belongs to the universal ribosomal protein uL10 family.</text>
</comment>
<dbReference type="CDD" id="cd05797">
    <property type="entry name" value="Ribosomal_L10"/>
    <property type="match status" value="1"/>
</dbReference>
<sequence length="162" mass="17953">MAKTKIQKEEEIKYISDVLKKHDGFILAGFSGLSVNELNAFRRTLRESGSVMRIAKRRLLRIALQQAGISLNVPERFLGQAGFIPFSGDISDIAGTVYRFVKKHDGTIFDSFDIKGKQVIEASFLERVGQLPPRDEMLGLVVSTISAPLRALAYVVGQIKGE</sequence>
<dbReference type="AlphaFoldDB" id="A0A0F9M267"/>
<keyword evidence="3" id="KW-0687">Ribonucleoprotein</keyword>
<accession>A0A0F9M267</accession>
<evidence type="ECO:0000313" key="4">
    <source>
        <dbReference type="EMBL" id="KKM63342.1"/>
    </source>
</evidence>
<dbReference type="Gene3D" id="3.30.70.1730">
    <property type="match status" value="1"/>
</dbReference>
<dbReference type="InterPro" id="IPR047865">
    <property type="entry name" value="Ribosomal_uL10_bac_type"/>
</dbReference>
<reference evidence="4" key="1">
    <citation type="journal article" date="2015" name="Nature">
        <title>Complex archaea that bridge the gap between prokaryotes and eukaryotes.</title>
        <authorList>
            <person name="Spang A."/>
            <person name="Saw J.H."/>
            <person name="Jorgensen S.L."/>
            <person name="Zaremba-Niedzwiedzka K."/>
            <person name="Martijn J."/>
            <person name="Lind A.E."/>
            <person name="van Eijk R."/>
            <person name="Schleper C."/>
            <person name="Guy L."/>
            <person name="Ettema T.J."/>
        </authorList>
    </citation>
    <scope>NUCLEOTIDE SEQUENCE</scope>
</reference>
<gene>
    <name evidence="4" type="ORF">LCGC14_1512440</name>
</gene>
<dbReference type="InterPro" id="IPR001790">
    <property type="entry name" value="Ribosomal_uL10"/>
</dbReference>
<dbReference type="GO" id="GO:0005840">
    <property type="term" value="C:ribosome"/>
    <property type="evidence" value="ECO:0007669"/>
    <property type="project" value="UniProtKB-KW"/>
</dbReference>